<protein>
    <submittedName>
        <fullName evidence="1">Uncharacterized protein</fullName>
    </submittedName>
</protein>
<dbReference type="Proteomes" id="UP000304953">
    <property type="component" value="Unassembled WGS sequence"/>
</dbReference>
<dbReference type="EMBL" id="SRYA01000011">
    <property type="protein sequence ID" value="TGY97018.1"/>
    <property type="molecule type" value="Genomic_DNA"/>
</dbReference>
<organism evidence="1 2">
    <name type="scientific">Petralouisia muris</name>
    <dbReference type="NCBI Taxonomy" id="3032872"/>
    <lineage>
        <taxon>Bacteria</taxon>
        <taxon>Bacillati</taxon>
        <taxon>Bacillota</taxon>
        <taxon>Clostridia</taxon>
        <taxon>Lachnospirales</taxon>
        <taxon>Lachnospiraceae</taxon>
        <taxon>Petralouisia</taxon>
    </lineage>
</organism>
<keyword evidence="2" id="KW-1185">Reference proteome</keyword>
<sequence>MYAEHSKSQLWCIAERFTSDRENSIIKEIFINNRTMAAVAREQGVTIDRIRQIKEKGLRRLRIGKAKRELLEKFDIVEAGASRNSMNKFNEHGFTSTVEYIALCRAELQALLSMEFSPGPSYERQKVFSGKSQALLKNPSIWCKINISVV</sequence>
<evidence type="ECO:0000313" key="1">
    <source>
        <dbReference type="EMBL" id="TGY97018.1"/>
    </source>
</evidence>
<accession>A0AC61RYF4</accession>
<name>A0AC61RYF4_9FIRM</name>
<evidence type="ECO:0000313" key="2">
    <source>
        <dbReference type="Proteomes" id="UP000304953"/>
    </source>
</evidence>
<proteinExistence type="predicted"/>
<gene>
    <name evidence="1" type="ORF">E5329_07315</name>
</gene>
<reference evidence="1" key="1">
    <citation type="submission" date="2019-04" db="EMBL/GenBank/DDBJ databases">
        <title>Microbes associate with the intestines of laboratory mice.</title>
        <authorList>
            <person name="Navarre W."/>
            <person name="Wong E."/>
            <person name="Huang K."/>
            <person name="Tropini C."/>
            <person name="Ng K."/>
            <person name="Yu B."/>
        </authorList>
    </citation>
    <scope>NUCLEOTIDE SEQUENCE</scope>
    <source>
        <strain evidence="1">NM01_1-7b</strain>
    </source>
</reference>
<comment type="caution">
    <text evidence="1">The sequence shown here is derived from an EMBL/GenBank/DDBJ whole genome shotgun (WGS) entry which is preliminary data.</text>
</comment>